<organism evidence="2 3">
    <name type="scientific">Bacillus atrophaeus (strain 1942)</name>
    <dbReference type="NCBI Taxonomy" id="720555"/>
    <lineage>
        <taxon>Bacteria</taxon>
        <taxon>Bacillati</taxon>
        <taxon>Bacillota</taxon>
        <taxon>Bacilli</taxon>
        <taxon>Bacillales</taxon>
        <taxon>Bacillaceae</taxon>
        <taxon>Bacillus</taxon>
    </lineage>
</organism>
<dbReference type="Proteomes" id="UP000006867">
    <property type="component" value="Chromosome"/>
</dbReference>
<protein>
    <submittedName>
        <fullName evidence="2">SigmaY antisigma factor</fullName>
    </submittedName>
</protein>
<gene>
    <name evidence="2" type="ordered locus">BATR1942_17310</name>
</gene>
<accession>A0ABM5M2D3</accession>
<name>A0ABM5M2D3_BACA1</name>
<dbReference type="Pfam" id="PF17280">
    <property type="entry name" value="DUF5345"/>
    <property type="match status" value="1"/>
</dbReference>
<proteinExistence type="predicted"/>
<feature type="transmembrane region" description="Helical" evidence="1">
    <location>
        <begin position="74"/>
        <end position="92"/>
    </location>
</feature>
<dbReference type="InterPro" id="IPR035238">
    <property type="entry name" value="DUF5345"/>
</dbReference>
<keyword evidence="1" id="KW-0472">Membrane</keyword>
<dbReference type="RefSeq" id="WP_003326335.1">
    <property type="nucleotide sequence ID" value="NC_014639.1"/>
</dbReference>
<keyword evidence="3" id="KW-1185">Reference proteome</keyword>
<sequence length="106" mass="11969">MNKEKLSAHLQTELDKIDQNAEPAVPDQKELLQQLSHFKEVRRKSILKEGIAFLFCALAVVSIFALAVSQIPAVFIFLQACAFLSLPVLVMAEKKRQPPVIEVKRR</sequence>
<feature type="transmembrane region" description="Helical" evidence="1">
    <location>
        <begin position="51"/>
        <end position="68"/>
    </location>
</feature>
<evidence type="ECO:0000256" key="1">
    <source>
        <dbReference type="SAM" id="Phobius"/>
    </source>
</evidence>
<evidence type="ECO:0000313" key="2">
    <source>
        <dbReference type="EMBL" id="ADP34379.1"/>
    </source>
</evidence>
<reference evidence="2 3" key="1">
    <citation type="journal article" date="2011" name="Front. Microbiol.">
        <title>Genomic signatures of strain selection and enhancement in Bacillus atrophaeus var. globigii, a historical biowarfare simulant.</title>
        <authorList>
            <person name="Gibbons H.S."/>
            <person name="Broomall S.M."/>
            <person name="McNew L.A."/>
            <person name="Daligault H."/>
            <person name="Chapman C."/>
            <person name="Bruce D."/>
            <person name="Karavis M."/>
            <person name="Krepps M."/>
            <person name="McGregor P.A."/>
            <person name="Hong C."/>
            <person name="Park K.H."/>
            <person name="Akmal A."/>
            <person name="Feldman A."/>
            <person name="Lin J.S."/>
            <person name="Chang W.E."/>
            <person name="Higgs B.W."/>
            <person name="Demirev P."/>
            <person name="Lindquist J."/>
            <person name="Liem A."/>
            <person name="Fochler E."/>
            <person name="Read T.D."/>
            <person name="Tapia R."/>
            <person name="Johnson S."/>
            <person name="Bishop-Lilly K.A."/>
            <person name="Detter C."/>
            <person name="Han C."/>
            <person name="Sozhamannan S."/>
            <person name="Rosenzweig C.N."/>
            <person name="Skowronski E.W."/>
        </authorList>
    </citation>
    <scope>NUCLEOTIDE SEQUENCE [LARGE SCALE GENOMIC DNA]</scope>
    <source>
        <strain evidence="2 3">1942</strain>
    </source>
</reference>
<keyword evidence="1" id="KW-0812">Transmembrane</keyword>
<dbReference type="EMBL" id="CP002207">
    <property type="protein sequence ID" value="ADP34379.1"/>
    <property type="molecule type" value="Genomic_DNA"/>
</dbReference>
<keyword evidence="1" id="KW-1133">Transmembrane helix</keyword>
<evidence type="ECO:0000313" key="3">
    <source>
        <dbReference type="Proteomes" id="UP000006867"/>
    </source>
</evidence>